<gene>
    <name evidence="2" type="ORF">A6770_27800</name>
</gene>
<evidence type="ECO:0000256" key="1">
    <source>
        <dbReference type="SAM" id="Phobius"/>
    </source>
</evidence>
<keyword evidence="3" id="KW-1185">Reference proteome</keyword>
<evidence type="ECO:0000313" key="2">
    <source>
        <dbReference type="EMBL" id="RCJ25536.1"/>
    </source>
</evidence>
<dbReference type="AlphaFoldDB" id="A0A367QMV6"/>
<reference evidence="2" key="1">
    <citation type="submission" date="2016-04" db="EMBL/GenBank/DDBJ databases">
        <authorList>
            <person name="Tabuchi Yagui T.R."/>
        </authorList>
    </citation>
    <scope>NUCLEOTIDE SEQUENCE [LARGE SCALE GENOMIC DNA]</scope>
    <source>
        <strain evidence="2">NIES-26</strain>
    </source>
</reference>
<name>A0A367QMV6_9NOSO</name>
<dbReference type="Proteomes" id="UP000252107">
    <property type="component" value="Unassembled WGS sequence"/>
</dbReference>
<dbReference type="EMBL" id="LXQD01000314">
    <property type="protein sequence ID" value="RCJ25536.1"/>
    <property type="molecule type" value="Genomic_DNA"/>
</dbReference>
<proteinExistence type="predicted"/>
<keyword evidence="1" id="KW-0812">Transmembrane</keyword>
<evidence type="ECO:0000313" key="3">
    <source>
        <dbReference type="Proteomes" id="UP000252107"/>
    </source>
</evidence>
<comment type="caution">
    <text evidence="2">The sequence shown here is derived from an EMBL/GenBank/DDBJ whole genome shotgun (WGS) entry which is preliminary data.</text>
</comment>
<feature type="transmembrane region" description="Helical" evidence="1">
    <location>
        <begin position="36"/>
        <end position="58"/>
    </location>
</feature>
<keyword evidence="1" id="KW-0472">Membrane</keyword>
<organism evidence="2 3">
    <name type="scientific">Nostoc minutum NIES-26</name>
    <dbReference type="NCBI Taxonomy" id="1844469"/>
    <lineage>
        <taxon>Bacteria</taxon>
        <taxon>Bacillati</taxon>
        <taxon>Cyanobacteriota</taxon>
        <taxon>Cyanophyceae</taxon>
        <taxon>Nostocales</taxon>
        <taxon>Nostocaceae</taxon>
        <taxon>Nostoc</taxon>
    </lineage>
</organism>
<protein>
    <submittedName>
        <fullName evidence="2">Uncharacterized protein</fullName>
    </submittedName>
</protein>
<keyword evidence="1" id="KW-1133">Transmembrane helix</keyword>
<sequence length="61" mass="6786">MIYPACKGSLKIGDYKMAVRNNLVTNLWQRVQQDSVAWGSLALWISGLVVLLVMLAMFSNA</sequence>
<accession>A0A367QMV6</accession>